<feature type="compositionally biased region" description="Basic residues" evidence="2">
    <location>
        <begin position="227"/>
        <end position="244"/>
    </location>
</feature>
<feature type="coiled-coil region" evidence="1">
    <location>
        <begin position="783"/>
        <end position="810"/>
    </location>
</feature>
<feature type="region of interest" description="Disordered" evidence="2">
    <location>
        <begin position="631"/>
        <end position="651"/>
    </location>
</feature>
<organism evidence="3 4">
    <name type="scientific">Hypothenemus hampei</name>
    <name type="common">Coffee berry borer</name>
    <dbReference type="NCBI Taxonomy" id="57062"/>
    <lineage>
        <taxon>Eukaryota</taxon>
        <taxon>Metazoa</taxon>
        <taxon>Ecdysozoa</taxon>
        <taxon>Arthropoda</taxon>
        <taxon>Hexapoda</taxon>
        <taxon>Insecta</taxon>
        <taxon>Pterygota</taxon>
        <taxon>Neoptera</taxon>
        <taxon>Endopterygota</taxon>
        <taxon>Coleoptera</taxon>
        <taxon>Polyphaga</taxon>
        <taxon>Cucujiformia</taxon>
        <taxon>Curculionidae</taxon>
        <taxon>Scolytinae</taxon>
        <taxon>Hypothenemus</taxon>
    </lineage>
</organism>
<dbReference type="AlphaFoldDB" id="A0ABD1ERT2"/>
<dbReference type="Proteomes" id="UP001566132">
    <property type="component" value="Unassembled WGS sequence"/>
</dbReference>
<accession>A0ABD1ERT2</accession>
<keyword evidence="4" id="KW-1185">Reference proteome</keyword>
<protein>
    <submittedName>
        <fullName evidence="3">Uncharacterized protein</fullName>
    </submittedName>
</protein>
<sequence>MRNRHFLLDPASRLALMWSRVSHCIHKSSNKLSNYLDACVNLKSTFSMPSNSYNEYSKEAHENLVSISNNMSTMLRETFSGIDSICQKVRMCLLEANAITKSPKLEQDTSHSPVQTLIDLIEDLEEEKEEQSPEIIKIEQPKELVGPSPFFTVLNAKNQLVGVNPIRSMVSKLSLSTKCTADNFQKTMENVEKLPDYEAVLASLVKNVNEDIDKYYKKMGIDMKEKKKAQKTFKTRSGAHKSSRPKSTPPPRNRRMKPVEEIFKDQETFDRENHISKCDFVCTEKFNISHADVYRKKAITDLHQRMITQLEANDSLIFFQNLIKKNRKFLKSEMPKTAILDDNDHESIKSSLNYFLPSKRQKQSAGDLKQKYKDSLWFKQVNKHDVKHSKKSTKRRIPKLNSILSEKMVPRTYSQKMDSRKSSQSSCKCKITVKNEQPLSESEKCKMHWMRAKYSQLKQRKLKYLDILDDISKDDLVPLKAEYPRRDEIPASTGYVKDTYLYKLLHGKGKENKRAWSELLESPERKSESDSNREEVVQTLSKYIFSELDPPDADKNVFTVMPVHMFYDNARGKLPKVPLLPMKENKEILKKAEWAKDIPKKPKPSKVVYDPILRKIDKEIRLVNAKHESRSFLSPQGIPKQPSSNSLSPRNYGKYCIQPPDHTNLRKIDSLDKTSKGLNIQDIYKRPPKPQYYDPAVIEKVTDIDVRRKIEKELESQLGVQQKNEQDKKIWENKYGKSVGQKLLNFIEKQPHPYQPSVPKHALPNKKSIGQLQVKKVSSPRKQQQMLEHLHSLKKKNDNIQNNIEKAIDVIENKMVNILGRSGTSKSIEAFDEIKKEITNVLSMMKFPASKNMSKRKTPLKREDVYDQETDEISKELFKKLDKILESPGSEEISKVSLTKIKTKKKYQSARPTGEMEQVCFDSTSASGNEKFTITAISPKRITKTSLDMNISPIEPTSSTDEELAKLSTEIRKLRDELILQEVDPQIKIKMTANVENELNMKNLVPPHEQVINLALVTTNNKELCEGDHLEKSQEGSDCSLTNLEPSCSIGEGDTVPTNIQEDVQEIDDGIQLQNENNKMNETSEDFFTPCSSPLDNEREKNQKEIAMSEIESIQDINITESSETSESFYQNVHRIISRVESVYNQLDQFDEETCQQPKIFKEKEIDEVDSDTFLTPFMHAVKDLRNDSKKSSPRAVRSPSYFNVLSFLDNLVDVKEEQHMPIEVHIPR</sequence>
<evidence type="ECO:0000313" key="3">
    <source>
        <dbReference type="EMBL" id="KAL1501489.1"/>
    </source>
</evidence>
<dbReference type="EMBL" id="JBDJPC010000005">
    <property type="protein sequence ID" value="KAL1501489.1"/>
    <property type="molecule type" value="Genomic_DNA"/>
</dbReference>
<gene>
    <name evidence="3" type="ORF">ABEB36_006800</name>
</gene>
<proteinExistence type="predicted"/>
<evidence type="ECO:0000256" key="2">
    <source>
        <dbReference type="SAM" id="MobiDB-lite"/>
    </source>
</evidence>
<evidence type="ECO:0000313" key="4">
    <source>
        <dbReference type="Proteomes" id="UP001566132"/>
    </source>
</evidence>
<feature type="region of interest" description="Disordered" evidence="2">
    <location>
        <begin position="227"/>
        <end position="258"/>
    </location>
</feature>
<name>A0ABD1ERT2_HYPHA</name>
<feature type="coiled-coil region" evidence="1">
    <location>
        <begin position="957"/>
        <end position="984"/>
    </location>
</feature>
<keyword evidence="1" id="KW-0175">Coiled coil</keyword>
<comment type="caution">
    <text evidence="3">The sequence shown here is derived from an EMBL/GenBank/DDBJ whole genome shotgun (WGS) entry which is preliminary data.</text>
</comment>
<reference evidence="3 4" key="1">
    <citation type="submission" date="2024-05" db="EMBL/GenBank/DDBJ databases">
        <title>Genetic variation in Jamaican populations of the coffee berry borer (Hypothenemus hampei).</title>
        <authorList>
            <person name="Errbii M."/>
            <person name="Myrie A."/>
        </authorList>
    </citation>
    <scope>NUCLEOTIDE SEQUENCE [LARGE SCALE GENOMIC DNA]</scope>
    <source>
        <strain evidence="3">JA-Hopewell-2020-01-JO</strain>
        <tissue evidence="3">Whole body</tissue>
    </source>
</reference>
<evidence type="ECO:0000256" key="1">
    <source>
        <dbReference type="SAM" id="Coils"/>
    </source>
</evidence>